<proteinExistence type="predicted"/>
<dbReference type="EMBL" id="MT345684">
    <property type="protein sequence ID" value="QJI53347.1"/>
    <property type="molecule type" value="Genomic_DNA"/>
</dbReference>
<evidence type="ECO:0000313" key="3">
    <source>
        <dbReference type="Proteomes" id="UP000503037"/>
    </source>
</evidence>
<dbReference type="Proteomes" id="UP000503037">
    <property type="component" value="Segment"/>
</dbReference>
<feature type="region of interest" description="Disordered" evidence="1">
    <location>
        <begin position="208"/>
        <end position="233"/>
    </location>
</feature>
<name>A0A6M3YNC6_9CAUD</name>
<gene>
    <name evidence="2" type="ORF">vBAcoSR7M_25</name>
</gene>
<sequence length="267" mass="29752">MLNFKYANQSDIPSEFVSLYTEVNGEWVLTQVSGIKTTDDVERVQESLRKEREDHKATKRKLAGFNGLDPDEVHEKLDRFEELEASAGDKVDDDKLNQMVETRLRSRTAPLERKIKSLEDDLVSVRSENENYVQKDRRNTIQAEIRKAGKKAGIRDTALDDAFLYGDSIFEVNEAGNVVTRDQVGVTPGINPEVWFTEIKQARSHWWPESQGAGATGGRGGNAGASNPFSKEGWNLTEQGKLIKADRAKAEQMAASAGTKIGGKRPQ</sequence>
<evidence type="ECO:0000256" key="1">
    <source>
        <dbReference type="SAM" id="MobiDB-lite"/>
    </source>
</evidence>
<reference evidence="3" key="1">
    <citation type="submission" date="2020-04" db="EMBL/GenBank/DDBJ databases">
        <authorList>
            <person name="Ma R."/>
            <person name="Lai J."/>
            <person name="Yang Y."/>
            <person name="Jiao N."/>
            <person name="Zhang R."/>
        </authorList>
    </citation>
    <scope>NUCLEOTIDE SEQUENCE [LARGE SCALE GENOMIC DNA]</scope>
</reference>
<evidence type="ECO:0000313" key="2">
    <source>
        <dbReference type="EMBL" id="QJI53347.1"/>
    </source>
</evidence>
<accession>A0A6M3YNC6</accession>
<organism evidence="2 3">
    <name type="scientific">Alteromonas phage vB_AcoS-R7M</name>
    <dbReference type="NCBI Taxonomy" id="2729541"/>
    <lineage>
        <taxon>Viruses</taxon>
        <taxon>Duplodnaviria</taxon>
        <taxon>Heunggongvirae</taxon>
        <taxon>Uroviricota</taxon>
        <taxon>Caudoviricetes</taxon>
        <taxon>Queuovirinae</taxon>
        <taxon>Amoyvirus</taxon>
        <taxon>Amoyvirus R7M</taxon>
    </lineage>
</organism>
<protein>
    <submittedName>
        <fullName evidence="2">Capsid assembly scaffolding protein</fullName>
    </submittedName>
</protein>
<feature type="compositionally biased region" description="Gly residues" evidence="1">
    <location>
        <begin position="214"/>
        <end position="223"/>
    </location>
</feature>
<keyword evidence="3" id="KW-1185">Reference proteome</keyword>
<feature type="region of interest" description="Disordered" evidence="1">
    <location>
        <begin position="247"/>
        <end position="267"/>
    </location>
</feature>